<sequence length="181" mass="20040">MACCGRPSRSDAHISKEEEEKVEDETRDYFDGLAPKRHSKPQRSEYSASYADGVPSSDGVIPEQVVFQQLEHDDSQKLVYNGSEVREEFVETEYYKDLNCVDKHHHTVISLTPETSLNNASVTGTGFIKVEKENGMSFNLAPDAATACHGPCQGNPATNDWIPVANDMVAFASDKPKRSDN</sequence>
<name>A0A6A4M2M6_9ERIC</name>
<comment type="caution">
    <text evidence="2">The sequence shown here is derived from an EMBL/GenBank/DDBJ whole genome shotgun (WGS) entry which is preliminary data.</text>
</comment>
<dbReference type="AlphaFoldDB" id="A0A6A4M2M6"/>
<feature type="non-terminal residue" evidence="2">
    <location>
        <position position="1"/>
    </location>
</feature>
<feature type="region of interest" description="Disordered" evidence="1">
    <location>
        <begin position="1"/>
        <end position="58"/>
    </location>
</feature>
<keyword evidence="3" id="KW-1185">Reference proteome</keyword>
<organism evidence="2 3">
    <name type="scientific">Rhododendron williamsianum</name>
    <dbReference type="NCBI Taxonomy" id="262921"/>
    <lineage>
        <taxon>Eukaryota</taxon>
        <taxon>Viridiplantae</taxon>
        <taxon>Streptophyta</taxon>
        <taxon>Embryophyta</taxon>
        <taxon>Tracheophyta</taxon>
        <taxon>Spermatophyta</taxon>
        <taxon>Magnoliopsida</taxon>
        <taxon>eudicotyledons</taxon>
        <taxon>Gunneridae</taxon>
        <taxon>Pentapetalae</taxon>
        <taxon>asterids</taxon>
        <taxon>Ericales</taxon>
        <taxon>Ericaceae</taxon>
        <taxon>Ericoideae</taxon>
        <taxon>Rhodoreae</taxon>
        <taxon>Rhododendron</taxon>
    </lineage>
</organism>
<feature type="compositionally biased region" description="Basic and acidic residues" evidence="1">
    <location>
        <begin position="8"/>
        <end position="19"/>
    </location>
</feature>
<reference evidence="2 3" key="1">
    <citation type="journal article" date="2019" name="Genome Biol. Evol.">
        <title>The Rhododendron genome and chromosomal organization provide insight into shared whole-genome duplications across the heath family (Ericaceae).</title>
        <authorList>
            <person name="Soza V.L."/>
            <person name="Lindsley D."/>
            <person name="Waalkes A."/>
            <person name="Ramage E."/>
            <person name="Patwardhan R.P."/>
            <person name="Burton J.N."/>
            <person name="Adey A."/>
            <person name="Kumar A."/>
            <person name="Qiu R."/>
            <person name="Shendure J."/>
            <person name="Hall B."/>
        </authorList>
    </citation>
    <scope>NUCLEOTIDE SEQUENCE [LARGE SCALE GENOMIC DNA]</scope>
    <source>
        <strain evidence="2">RSF 1966-606</strain>
    </source>
</reference>
<protein>
    <submittedName>
        <fullName evidence="2">Uncharacterized protein</fullName>
    </submittedName>
</protein>
<dbReference type="Proteomes" id="UP000428333">
    <property type="component" value="Linkage Group LG04"/>
</dbReference>
<evidence type="ECO:0000313" key="2">
    <source>
        <dbReference type="EMBL" id="KAE9461037.1"/>
    </source>
</evidence>
<proteinExistence type="predicted"/>
<evidence type="ECO:0000256" key="1">
    <source>
        <dbReference type="SAM" id="MobiDB-lite"/>
    </source>
</evidence>
<evidence type="ECO:0000313" key="3">
    <source>
        <dbReference type="Proteomes" id="UP000428333"/>
    </source>
</evidence>
<dbReference type="PANTHER" id="PTHR34686:SF5">
    <property type="entry name" value="OS05G0451300 PROTEIN"/>
    <property type="match status" value="1"/>
</dbReference>
<accession>A0A6A4M2M6</accession>
<dbReference type="OrthoDB" id="1918800at2759"/>
<dbReference type="PANTHER" id="PTHR34686">
    <property type="entry name" value="MATERNAL EFFECT EMBRYO ARREST PROTEIN"/>
    <property type="match status" value="1"/>
</dbReference>
<dbReference type="EMBL" id="QEFC01000988">
    <property type="protein sequence ID" value="KAE9461037.1"/>
    <property type="molecule type" value="Genomic_DNA"/>
</dbReference>
<gene>
    <name evidence="2" type="ORF">C3L33_07054</name>
</gene>